<evidence type="ECO:0000259" key="2">
    <source>
        <dbReference type="Pfam" id="PF01465"/>
    </source>
</evidence>
<evidence type="ECO:0000256" key="1">
    <source>
        <dbReference type="SAM" id="MobiDB-lite"/>
    </source>
</evidence>
<feature type="compositionally biased region" description="Polar residues" evidence="1">
    <location>
        <begin position="50"/>
        <end position="59"/>
    </location>
</feature>
<organism evidence="3">
    <name type="scientific">Guillardia theta (strain CCMP2712)</name>
    <name type="common">Cryptophyte</name>
    <dbReference type="NCBI Taxonomy" id="905079"/>
    <lineage>
        <taxon>Eukaryota</taxon>
        <taxon>Cryptophyceae</taxon>
        <taxon>Pyrenomonadales</taxon>
        <taxon>Geminigeraceae</taxon>
        <taxon>Guillardia</taxon>
    </lineage>
</organism>
<gene>
    <name evidence="3" type="ORF">GUITHDRAFT_116844</name>
</gene>
<reference evidence="4" key="3">
    <citation type="submission" date="2015-06" db="UniProtKB">
        <authorList>
            <consortium name="EnsemblProtists"/>
        </authorList>
    </citation>
    <scope>IDENTIFICATION</scope>
</reference>
<dbReference type="EMBL" id="JH993065">
    <property type="protein sequence ID" value="EKX36978.1"/>
    <property type="molecule type" value="Genomic_DNA"/>
</dbReference>
<reference evidence="5" key="2">
    <citation type="submission" date="2012-11" db="EMBL/GenBank/DDBJ databases">
        <authorList>
            <person name="Kuo A."/>
            <person name="Curtis B.A."/>
            <person name="Tanifuji G."/>
            <person name="Burki F."/>
            <person name="Gruber A."/>
            <person name="Irimia M."/>
            <person name="Maruyama S."/>
            <person name="Arias M.C."/>
            <person name="Ball S.G."/>
            <person name="Gile G.H."/>
            <person name="Hirakawa Y."/>
            <person name="Hopkins J.F."/>
            <person name="Rensing S.A."/>
            <person name="Schmutz J."/>
            <person name="Symeonidi A."/>
            <person name="Elias M."/>
            <person name="Eveleigh R.J."/>
            <person name="Herman E.K."/>
            <person name="Klute M.J."/>
            <person name="Nakayama T."/>
            <person name="Obornik M."/>
            <person name="Reyes-Prieto A."/>
            <person name="Armbrust E.V."/>
            <person name="Aves S.J."/>
            <person name="Beiko R.G."/>
            <person name="Coutinho P."/>
            <person name="Dacks J.B."/>
            <person name="Durnford D.G."/>
            <person name="Fast N.M."/>
            <person name="Green B.R."/>
            <person name="Grisdale C."/>
            <person name="Hempe F."/>
            <person name="Henrissat B."/>
            <person name="Hoppner M.P."/>
            <person name="Ishida K.-I."/>
            <person name="Kim E."/>
            <person name="Koreny L."/>
            <person name="Kroth P.G."/>
            <person name="Liu Y."/>
            <person name="Malik S.-B."/>
            <person name="Maier U.G."/>
            <person name="McRose D."/>
            <person name="Mock T."/>
            <person name="Neilson J.A."/>
            <person name="Onodera N.T."/>
            <person name="Poole A.M."/>
            <person name="Pritham E.J."/>
            <person name="Richards T.A."/>
            <person name="Rocap G."/>
            <person name="Roy S.W."/>
            <person name="Sarai C."/>
            <person name="Schaack S."/>
            <person name="Shirato S."/>
            <person name="Slamovits C.H."/>
            <person name="Spencer D.F."/>
            <person name="Suzuki S."/>
            <person name="Worden A.Z."/>
            <person name="Zauner S."/>
            <person name="Barry K."/>
            <person name="Bell C."/>
            <person name="Bharti A.K."/>
            <person name="Crow J.A."/>
            <person name="Grimwood J."/>
            <person name="Kramer R."/>
            <person name="Lindquist E."/>
            <person name="Lucas S."/>
            <person name="Salamov A."/>
            <person name="McFadden G.I."/>
            <person name="Lane C.E."/>
            <person name="Keeling P.J."/>
            <person name="Gray M.W."/>
            <person name="Grigoriev I.V."/>
            <person name="Archibald J.M."/>
        </authorList>
    </citation>
    <scope>NUCLEOTIDE SEQUENCE</scope>
    <source>
        <strain evidence="5">CCMP2712</strain>
    </source>
</reference>
<evidence type="ECO:0000313" key="5">
    <source>
        <dbReference type="Proteomes" id="UP000011087"/>
    </source>
</evidence>
<dbReference type="GeneID" id="17293711"/>
<dbReference type="HOGENOM" id="CLU_1550453_0_0_1"/>
<feature type="domain" description="GRIP" evidence="2">
    <location>
        <begin position="122"/>
        <end position="159"/>
    </location>
</feature>
<dbReference type="OrthoDB" id="1926336at2759"/>
<dbReference type="Proteomes" id="UP000011087">
    <property type="component" value="Unassembled WGS sequence"/>
</dbReference>
<sequence>MSRSSSKSPFVTEANGSSDARKPSERENEADSLQDLLFNNLANHDEKRNIQQQPSSSRTVSEDEIRSIREEANSLIEQERAANRLHVDRMIEELRGAKDMQVRLLLTGESEHALSRAEKIPNIEYVKNIVVKYLETRDTNVLQILCTSLQLSDADVARIHSGQAPKGMLSWLG</sequence>
<dbReference type="InterPro" id="IPR000237">
    <property type="entry name" value="GRIP_dom"/>
</dbReference>
<evidence type="ECO:0000313" key="4">
    <source>
        <dbReference type="EnsemblProtists" id="EKX36978"/>
    </source>
</evidence>
<name>L1IL45_GUITC</name>
<dbReference type="EnsemblProtists" id="EKX36978">
    <property type="protein sequence ID" value="EKX36978"/>
    <property type="gene ID" value="GUITHDRAFT_116844"/>
</dbReference>
<proteinExistence type="predicted"/>
<dbReference type="PaxDb" id="55529-EKX36978"/>
<dbReference type="AlphaFoldDB" id="L1IL45"/>
<dbReference type="Pfam" id="PF01465">
    <property type="entry name" value="GRIP"/>
    <property type="match status" value="1"/>
</dbReference>
<feature type="region of interest" description="Disordered" evidence="1">
    <location>
        <begin position="44"/>
        <end position="65"/>
    </location>
</feature>
<reference evidence="3 5" key="1">
    <citation type="journal article" date="2012" name="Nature">
        <title>Algal genomes reveal evolutionary mosaicism and the fate of nucleomorphs.</title>
        <authorList>
            <consortium name="DOE Joint Genome Institute"/>
            <person name="Curtis B.A."/>
            <person name="Tanifuji G."/>
            <person name="Burki F."/>
            <person name="Gruber A."/>
            <person name="Irimia M."/>
            <person name="Maruyama S."/>
            <person name="Arias M.C."/>
            <person name="Ball S.G."/>
            <person name="Gile G.H."/>
            <person name="Hirakawa Y."/>
            <person name="Hopkins J.F."/>
            <person name="Kuo A."/>
            <person name="Rensing S.A."/>
            <person name="Schmutz J."/>
            <person name="Symeonidi A."/>
            <person name="Elias M."/>
            <person name="Eveleigh R.J."/>
            <person name="Herman E.K."/>
            <person name="Klute M.J."/>
            <person name="Nakayama T."/>
            <person name="Obornik M."/>
            <person name="Reyes-Prieto A."/>
            <person name="Armbrust E.V."/>
            <person name="Aves S.J."/>
            <person name="Beiko R.G."/>
            <person name="Coutinho P."/>
            <person name="Dacks J.B."/>
            <person name="Durnford D.G."/>
            <person name="Fast N.M."/>
            <person name="Green B.R."/>
            <person name="Grisdale C.J."/>
            <person name="Hempel F."/>
            <person name="Henrissat B."/>
            <person name="Hoppner M.P."/>
            <person name="Ishida K."/>
            <person name="Kim E."/>
            <person name="Koreny L."/>
            <person name="Kroth P.G."/>
            <person name="Liu Y."/>
            <person name="Malik S.B."/>
            <person name="Maier U.G."/>
            <person name="McRose D."/>
            <person name="Mock T."/>
            <person name="Neilson J.A."/>
            <person name="Onodera N.T."/>
            <person name="Poole A.M."/>
            <person name="Pritham E.J."/>
            <person name="Richards T.A."/>
            <person name="Rocap G."/>
            <person name="Roy S.W."/>
            <person name="Sarai C."/>
            <person name="Schaack S."/>
            <person name="Shirato S."/>
            <person name="Slamovits C.H."/>
            <person name="Spencer D.F."/>
            <person name="Suzuki S."/>
            <person name="Worden A.Z."/>
            <person name="Zauner S."/>
            <person name="Barry K."/>
            <person name="Bell C."/>
            <person name="Bharti A.K."/>
            <person name="Crow J.A."/>
            <person name="Grimwood J."/>
            <person name="Kramer R."/>
            <person name="Lindquist E."/>
            <person name="Lucas S."/>
            <person name="Salamov A."/>
            <person name="McFadden G.I."/>
            <person name="Lane C.E."/>
            <person name="Keeling P.J."/>
            <person name="Gray M.W."/>
            <person name="Grigoriev I.V."/>
            <person name="Archibald J.M."/>
        </authorList>
    </citation>
    <scope>NUCLEOTIDE SEQUENCE</scope>
    <source>
        <strain evidence="3 5">CCMP2712</strain>
    </source>
</reference>
<dbReference type="RefSeq" id="XP_005823958.1">
    <property type="nucleotide sequence ID" value="XM_005823901.1"/>
</dbReference>
<accession>L1IL45</accession>
<protein>
    <recommendedName>
        <fullName evidence="2">GRIP domain-containing protein</fullName>
    </recommendedName>
</protein>
<keyword evidence="5" id="KW-1185">Reference proteome</keyword>
<feature type="compositionally biased region" description="Basic and acidic residues" evidence="1">
    <location>
        <begin position="19"/>
        <end position="29"/>
    </location>
</feature>
<feature type="compositionally biased region" description="Polar residues" evidence="1">
    <location>
        <begin position="1"/>
        <end position="18"/>
    </location>
</feature>
<evidence type="ECO:0000313" key="3">
    <source>
        <dbReference type="EMBL" id="EKX36978.1"/>
    </source>
</evidence>
<feature type="region of interest" description="Disordered" evidence="1">
    <location>
        <begin position="1"/>
        <end position="32"/>
    </location>
</feature>
<dbReference type="KEGG" id="gtt:GUITHDRAFT_116844"/>